<dbReference type="SMART" id="SM00028">
    <property type="entry name" value="TPR"/>
    <property type="match status" value="5"/>
</dbReference>
<keyword evidence="6" id="KW-1185">Reference proteome</keyword>
<proteinExistence type="inferred from homology"/>
<evidence type="ECO:0000313" key="6">
    <source>
        <dbReference type="Proteomes" id="UP000190274"/>
    </source>
</evidence>
<dbReference type="EMBL" id="LT598461">
    <property type="protein sequence ID" value="SCU97443.1"/>
    <property type="molecule type" value="Genomic_DNA"/>
</dbReference>
<sequence length="619" mass="68670">MSVSTSKKPRKRLEKGEELRAQKTGPRSTASQTGLSQPENASGGCSEKLNGRPDSAHEHRSRAMEFDRVLGEAYNLCGRLALEMGQPEAATANFSKAVEKNSQDIEAIVGYARSLGLQSGSEEIVISTLIDALKLCEDYTNYRIWAQLAHSYFTLSKPEDAFQSVSRAIAGREGQGVNDPELWVLQNRILLLWMDADSKTGLQTLVPYFTTAVQVTSSCQDSKKELQARVSLAQLYHRFACYAESHAELMQCLALVRQSPLFDLSKPSAISVVCYLYNFMSIIQFKLNQRANAYGLLREAMCILPQVSRTSRLLATLAQFYMIDGDVTSLGSLLPTLVLEREALLNGDQDRVYIYSWILGRIYDMLDDTKQSYEFYQLAISCKPQAASLWIAIGYLYLRMRQFEDAHIAFSHAFNYASKIENNGHPYLLRFNRLFAAFAWVGLSQVSVATFQKQKALDALRQASVLFASEGDVVHARQVDQIFSDVFASVGQNPVCVIMNVPPQILLELFLYYDAGIYSLDSEIAASGAPDKTLAHRSSPVPHSPATPLEVANSQTMTNGYVIPHHVPQDFIPQSLGASHVVPPPLLHVGSKLVDALDSNDDTNSAYGRSLKSIFPTKM</sequence>
<gene>
    <name evidence="5" type="ORF">LADA_0H06326G</name>
</gene>
<feature type="region of interest" description="Disordered" evidence="4">
    <location>
        <begin position="1"/>
        <end position="62"/>
    </location>
</feature>
<accession>A0A1G4K1L2</accession>
<evidence type="ECO:0000313" key="5">
    <source>
        <dbReference type="EMBL" id="SCU97443.1"/>
    </source>
</evidence>
<feature type="compositionally biased region" description="Basic and acidic residues" evidence="4">
    <location>
        <begin position="49"/>
        <end position="62"/>
    </location>
</feature>
<evidence type="ECO:0000256" key="3">
    <source>
        <dbReference type="PROSITE-ProRule" id="PRU00339"/>
    </source>
</evidence>
<dbReference type="PROSITE" id="PS50005">
    <property type="entry name" value="TPR"/>
    <property type="match status" value="1"/>
</dbReference>
<dbReference type="AlphaFoldDB" id="A0A1G4K1L2"/>
<evidence type="ECO:0000256" key="2">
    <source>
        <dbReference type="ARBA" id="ARBA00038210"/>
    </source>
</evidence>
<dbReference type="SUPFAM" id="SSF48452">
    <property type="entry name" value="TPR-like"/>
    <property type="match status" value="1"/>
</dbReference>
<dbReference type="PANTHER" id="PTHR12558">
    <property type="entry name" value="CELL DIVISION CYCLE 16,23,27"/>
    <property type="match status" value="1"/>
</dbReference>
<protein>
    <submittedName>
        <fullName evidence="5">LADA_0H06326g1_1</fullName>
    </submittedName>
</protein>
<dbReference type="InterPro" id="IPR019734">
    <property type="entry name" value="TPR_rpt"/>
</dbReference>
<dbReference type="Proteomes" id="UP000190274">
    <property type="component" value="Chromosome H"/>
</dbReference>
<reference evidence="5 6" key="1">
    <citation type="submission" date="2016-03" db="EMBL/GenBank/DDBJ databases">
        <authorList>
            <person name="Devillers H."/>
        </authorList>
    </citation>
    <scope>NUCLEOTIDE SEQUENCE [LARGE SCALE GENOMIC DNA]</scope>
    <source>
        <strain evidence="5">CBS 10888</strain>
    </source>
</reference>
<dbReference type="PANTHER" id="PTHR12558:SF13">
    <property type="entry name" value="CELL DIVISION CYCLE PROTEIN 27 HOMOLOG"/>
    <property type="match status" value="1"/>
</dbReference>
<dbReference type="GO" id="GO:0005680">
    <property type="term" value="C:anaphase-promoting complex"/>
    <property type="evidence" value="ECO:0007669"/>
    <property type="project" value="UniProtKB-ARBA"/>
</dbReference>
<dbReference type="Gene3D" id="1.25.40.10">
    <property type="entry name" value="Tetratricopeptide repeat domain"/>
    <property type="match status" value="2"/>
</dbReference>
<feature type="repeat" description="TPR" evidence="3">
    <location>
        <begin position="387"/>
        <end position="420"/>
    </location>
</feature>
<evidence type="ECO:0000256" key="4">
    <source>
        <dbReference type="SAM" id="MobiDB-lite"/>
    </source>
</evidence>
<comment type="similarity">
    <text evidence="2">Belongs to the APC3/CDC27 family.</text>
</comment>
<keyword evidence="1 3" id="KW-0802">TPR repeat</keyword>
<dbReference type="OrthoDB" id="418911at2759"/>
<dbReference type="InterPro" id="IPR011990">
    <property type="entry name" value="TPR-like_helical_dom_sf"/>
</dbReference>
<organism evidence="5 6">
    <name type="scientific">Lachancea dasiensis</name>
    <dbReference type="NCBI Taxonomy" id="1072105"/>
    <lineage>
        <taxon>Eukaryota</taxon>
        <taxon>Fungi</taxon>
        <taxon>Dikarya</taxon>
        <taxon>Ascomycota</taxon>
        <taxon>Saccharomycotina</taxon>
        <taxon>Saccharomycetes</taxon>
        <taxon>Saccharomycetales</taxon>
        <taxon>Saccharomycetaceae</taxon>
        <taxon>Lachancea</taxon>
    </lineage>
</organism>
<name>A0A1G4K1L2_9SACH</name>
<evidence type="ECO:0000256" key="1">
    <source>
        <dbReference type="ARBA" id="ARBA00022803"/>
    </source>
</evidence>
<feature type="compositionally biased region" description="Polar residues" evidence="4">
    <location>
        <begin position="25"/>
        <end position="40"/>
    </location>
</feature>
<dbReference type="STRING" id="1266660.A0A1G4K1L2"/>